<evidence type="ECO:0000256" key="1">
    <source>
        <dbReference type="SAM" id="MobiDB-lite"/>
    </source>
</evidence>
<dbReference type="GO" id="GO:0003684">
    <property type="term" value="F:damaged DNA binding"/>
    <property type="evidence" value="ECO:0007669"/>
    <property type="project" value="TreeGrafter"/>
</dbReference>
<dbReference type="EMBL" id="CP071462">
    <property type="protein sequence ID" value="QSX01116.1"/>
    <property type="molecule type" value="Genomic_DNA"/>
</dbReference>
<sequence length="368" mass="40196">MAVTVRHRDGIHFEREADPEPSVVADARSAVGAINVVSHAHADHTFRSAPETVVCSAETAAIAEARTGRGFEFVESAPGVDLVPAGHVVGSRAALFDLEDGASGDVRRYCYTGDFSTRERCYLEGFDPDAVDADVLVMETTYGLPKYRFPSQDALEAEIGDWIRDNADRPLFCFGYSLGRAQKLQWIAREATGGSGGADASDDYGDGAGADNDDGNGSSDCAREILVSDSIHDVNEAIETATDGDLAFSGRPYDSLRDLTDEIVILPSNQARADWVETAVEREGALKAGFSGWAVDDSFLYRGNYDVTFPLTDHCDFDELLETVRAIDPDVVYTHHGFDEAFADRLETEYGYRARPLKREQTTLEEFC</sequence>
<evidence type="ECO:0000313" key="2">
    <source>
        <dbReference type="EMBL" id="QSX01116.1"/>
    </source>
</evidence>
<dbReference type="GO" id="GO:0006303">
    <property type="term" value="P:double-strand break repair via nonhomologous end joining"/>
    <property type="evidence" value="ECO:0007669"/>
    <property type="project" value="TreeGrafter"/>
</dbReference>
<evidence type="ECO:0000313" key="3">
    <source>
        <dbReference type="Proteomes" id="UP000663203"/>
    </source>
</evidence>
<dbReference type="Proteomes" id="UP000663203">
    <property type="component" value="Chromosome"/>
</dbReference>
<dbReference type="InterPro" id="IPR036866">
    <property type="entry name" value="RibonucZ/Hydroxyglut_hydro"/>
</dbReference>
<dbReference type="KEGG" id="hakz:J0X25_00545"/>
<reference evidence="2 3" key="1">
    <citation type="submission" date="2021-03" db="EMBL/GenBank/DDBJ databases">
        <title>Haloterrigena longa sp. nov. and Haloterrigena limicola sp. nov., extremely halophilic archaea isolated from a salt lake.</title>
        <authorList>
            <person name="Henglin C."/>
        </authorList>
    </citation>
    <scope>NUCLEOTIDE SEQUENCE [LARGE SCALE GENOMIC DNA]</scope>
    <source>
        <strain evidence="2 3">KZCA68</strain>
    </source>
</reference>
<dbReference type="SUPFAM" id="SSF56281">
    <property type="entry name" value="Metallo-hydrolase/oxidoreductase"/>
    <property type="match status" value="1"/>
</dbReference>
<gene>
    <name evidence="2" type="ORF">J0X25_00545</name>
</gene>
<protein>
    <submittedName>
        <fullName evidence="2">mRNA cleavage and polyadenylation specificity factor-like protein</fullName>
    </submittedName>
</protein>
<name>A0A8A2VKT2_9EURY</name>
<accession>A0A8A2VKT2</accession>
<organism evidence="2 3">
    <name type="scientific">Haloterrigena alkaliphila</name>
    <dbReference type="NCBI Taxonomy" id="2816475"/>
    <lineage>
        <taxon>Archaea</taxon>
        <taxon>Methanobacteriati</taxon>
        <taxon>Methanobacteriota</taxon>
        <taxon>Stenosarchaea group</taxon>
        <taxon>Halobacteria</taxon>
        <taxon>Halobacteriales</taxon>
        <taxon>Natrialbaceae</taxon>
        <taxon>Haloterrigena</taxon>
    </lineage>
</organism>
<dbReference type="GO" id="GO:0035312">
    <property type="term" value="F:5'-3' DNA exonuclease activity"/>
    <property type="evidence" value="ECO:0007669"/>
    <property type="project" value="TreeGrafter"/>
</dbReference>
<dbReference type="AlphaFoldDB" id="A0A8A2VKT2"/>
<dbReference type="PANTHER" id="PTHR23240">
    <property type="entry name" value="DNA CROSS-LINK REPAIR PROTEIN PSO2/SNM1-RELATED"/>
    <property type="match status" value="1"/>
</dbReference>
<keyword evidence="3" id="KW-1185">Reference proteome</keyword>
<feature type="region of interest" description="Disordered" evidence="1">
    <location>
        <begin position="195"/>
        <end position="219"/>
    </location>
</feature>
<proteinExistence type="predicted"/>
<dbReference type="GO" id="GO:0036297">
    <property type="term" value="P:interstrand cross-link repair"/>
    <property type="evidence" value="ECO:0007669"/>
    <property type="project" value="TreeGrafter"/>
</dbReference>
<dbReference type="Gene3D" id="3.60.15.10">
    <property type="entry name" value="Ribonuclease Z/Hydroxyacylglutathione hydrolase-like"/>
    <property type="match status" value="1"/>
</dbReference>
<dbReference type="PANTHER" id="PTHR23240:SF6">
    <property type="entry name" value="DNA CROSS-LINK REPAIR 1A PROTEIN"/>
    <property type="match status" value="1"/>
</dbReference>